<evidence type="ECO:0008006" key="5">
    <source>
        <dbReference type="Google" id="ProtNLM"/>
    </source>
</evidence>
<feature type="transmembrane region" description="Helical" evidence="2">
    <location>
        <begin position="6"/>
        <end position="24"/>
    </location>
</feature>
<proteinExistence type="predicted"/>
<reference evidence="3 4" key="2">
    <citation type="journal article" date="2021" name="Int. J. Syst. Evol. Microbiol.">
        <title>Isolation and Polyphasic Characterization of Desulfuromonas versatilis sp. Nov., an Electrogenic Bacteria Capable of Versatile Metabolism Isolated from a Graphene Oxide-Reducing Enrichment Culture.</title>
        <authorList>
            <person name="Xie L."/>
            <person name="Yoshida N."/>
            <person name="Ishii S."/>
            <person name="Meng L."/>
        </authorList>
    </citation>
    <scope>NUCLEOTIDE SEQUENCE [LARGE SCALE GENOMIC DNA]</scope>
    <source>
        <strain evidence="3 4">NIT-T3</strain>
    </source>
</reference>
<keyword evidence="2" id="KW-0472">Membrane</keyword>
<organism evidence="3 4">
    <name type="scientific">Desulfuromonas versatilis</name>
    <dbReference type="NCBI Taxonomy" id="2802975"/>
    <lineage>
        <taxon>Bacteria</taxon>
        <taxon>Pseudomonadati</taxon>
        <taxon>Thermodesulfobacteriota</taxon>
        <taxon>Desulfuromonadia</taxon>
        <taxon>Desulfuromonadales</taxon>
        <taxon>Desulfuromonadaceae</taxon>
        <taxon>Desulfuromonas</taxon>
    </lineage>
</organism>
<protein>
    <recommendedName>
        <fullName evidence="5">HTH OST-type domain-containing protein</fullName>
    </recommendedName>
</protein>
<dbReference type="Proteomes" id="UP001319827">
    <property type="component" value="Chromosome"/>
</dbReference>
<evidence type="ECO:0000256" key="2">
    <source>
        <dbReference type="SAM" id="Phobius"/>
    </source>
</evidence>
<evidence type="ECO:0000313" key="3">
    <source>
        <dbReference type="EMBL" id="BCR05227.1"/>
    </source>
</evidence>
<dbReference type="RefSeq" id="WP_221248647.1">
    <property type="nucleotide sequence ID" value="NZ_AP024355.1"/>
</dbReference>
<keyword evidence="2" id="KW-0812">Transmembrane</keyword>
<reference evidence="3 4" key="1">
    <citation type="journal article" date="2016" name="C (Basel)">
        <title>Selective Growth of and Electricity Production by Marine Exoelectrogenic Bacteria in Self-Aggregated Hydrogel of Microbially Reduced Graphene Oxide.</title>
        <authorList>
            <person name="Yoshida N."/>
            <person name="Goto Y."/>
            <person name="Miyata Y."/>
        </authorList>
    </citation>
    <scope>NUCLEOTIDE SEQUENCE [LARGE SCALE GENOMIC DNA]</scope>
    <source>
        <strain evidence="3 4">NIT-T3</strain>
    </source>
</reference>
<gene>
    <name evidence="3" type="ORF">DESUT3_22960</name>
</gene>
<name>A0ABM8HTD0_9BACT</name>
<dbReference type="EMBL" id="AP024355">
    <property type="protein sequence ID" value="BCR05227.1"/>
    <property type="molecule type" value="Genomic_DNA"/>
</dbReference>
<evidence type="ECO:0000256" key="1">
    <source>
        <dbReference type="SAM" id="MobiDB-lite"/>
    </source>
</evidence>
<keyword evidence="4" id="KW-1185">Reference proteome</keyword>
<keyword evidence="2" id="KW-1133">Transmembrane helix</keyword>
<feature type="region of interest" description="Disordered" evidence="1">
    <location>
        <begin position="34"/>
        <end position="74"/>
    </location>
</feature>
<evidence type="ECO:0000313" key="4">
    <source>
        <dbReference type="Proteomes" id="UP001319827"/>
    </source>
</evidence>
<accession>A0ABM8HTD0</accession>
<sequence length="149" mass="16335">MGGFLIFLGLAGMAYFAYFAFTTLSGMEKDIRRELGQAPTGGEVKPPAAPKAAAAVEQPREKKNLVPSPAQPPATETVRASVEIALEEQILKQIKGPKGMLQTELYGKFPDQDRRHLQKVLAAMDADGTLKREKEKSTYRLFAPKSKKS</sequence>